<name>A0A381WAR7_9ZZZZ</name>
<organism evidence="1">
    <name type="scientific">marine metagenome</name>
    <dbReference type="NCBI Taxonomy" id="408172"/>
    <lineage>
        <taxon>unclassified sequences</taxon>
        <taxon>metagenomes</taxon>
        <taxon>ecological metagenomes</taxon>
    </lineage>
</organism>
<sequence length="71" mass="8173">MIKGTSSPAKKDDFIRVLDSSDRSMSRFLSYCKKSKAIIKFKGWYYISPLICLKGKFISTDTVKIFLKEDP</sequence>
<reference evidence="1" key="1">
    <citation type="submission" date="2018-05" db="EMBL/GenBank/DDBJ databases">
        <authorList>
            <person name="Lanie J.A."/>
            <person name="Ng W.-L."/>
            <person name="Kazmierczak K.M."/>
            <person name="Andrzejewski T.M."/>
            <person name="Davidsen T.M."/>
            <person name="Wayne K.J."/>
            <person name="Tettelin H."/>
            <person name="Glass J.I."/>
            <person name="Rusch D."/>
            <person name="Podicherti R."/>
            <person name="Tsui H.-C.T."/>
            <person name="Winkler M.E."/>
        </authorList>
    </citation>
    <scope>NUCLEOTIDE SEQUENCE</scope>
</reference>
<dbReference type="EMBL" id="UINC01011097">
    <property type="protein sequence ID" value="SVA49108.1"/>
    <property type="molecule type" value="Genomic_DNA"/>
</dbReference>
<proteinExistence type="predicted"/>
<accession>A0A381WAR7</accession>
<dbReference type="AlphaFoldDB" id="A0A381WAR7"/>
<feature type="non-terminal residue" evidence="1">
    <location>
        <position position="71"/>
    </location>
</feature>
<evidence type="ECO:0000313" key="1">
    <source>
        <dbReference type="EMBL" id="SVA49108.1"/>
    </source>
</evidence>
<protein>
    <submittedName>
        <fullName evidence="1">Uncharacterized protein</fullName>
    </submittedName>
</protein>
<gene>
    <name evidence="1" type="ORF">METZ01_LOCUS101962</name>
</gene>